<dbReference type="Gene3D" id="3.60.15.10">
    <property type="entry name" value="Ribonuclease Z/Hydroxyacylglutathione hydrolase-like"/>
    <property type="match status" value="1"/>
</dbReference>
<dbReference type="InterPro" id="IPR041712">
    <property type="entry name" value="DHPS-like_MBL-fold"/>
</dbReference>
<feature type="domain" description="Metallo-beta-lactamase" evidence="1">
    <location>
        <begin position="54"/>
        <end position="136"/>
    </location>
</feature>
<dbReference type="OrthoDB" id="1470350at2759"/>
<accession>A0A1L9PUD2</accession>
<dbReference type="VEuPathDB" id="FungiDB:ASPVEDRAFT_86414"/>
<sequence length="316" mass="34867">MLTEIDDLEIHVLVNDELDPITPSMNPAVQVASQFMAPWRNDGNAHGLSLLLIATKGGKKHTLLFDAGPEGEVWERNSRRLRSEIGQIEHIVLSHYHRDHSGGLIRAIELIQENKGPNKKVIMDVHPNRPDFRGVQAGDMAISLESDPSFAELEAAGATVVKSDQPHTVLDDFFSISGEVPRETLYEDGIYGGLRYENSRGKWEEDTMIMDERYVMCNLKGKGLVVFTGCGHAGVVNTCRDAVISGNGAPLYSVVGGYHLADADEAKLESTMQDLKKFDPKVMLAGHCTGWRFKCQIARDMPNCLVPAFSGSKYTL</sequence>
<protein>
    <recommendedName>
        <fullName evidence="1">Metallo-beta-lactamase domain-containing protein</fullName>
    </recommendedName>
</protein>
<dbReference type="PANTHER" id="PTHR13754:SF13">
    <property type="entry name" value="METALLO-BETA-LACTAMASE SUPERFAMILY PROTEIN (AFU_ORTHOLOGUE AFUA_3G07630)"/>
    <property type="match status" value="1"/>
</dbReference>
<dbReference type="SUPFAM" id="SSF56281">
    <property type="entry name" value="Metallo-hydrolase/oxidoreductase"/>
    <property type="match status" value="1"/>
</dbReference>
<dbReference type="PANTHER" id="PTHR13754">
    <property type="entry name" value="METALLO-BETA-LACTAMASE SUPERFAMILY PROTEIN"/>
    <property type="match status" value="1"/>
</dbReference>
<dbReference type="CDD" id="cd07713">
    <property type="entry name" value="DHPS-like_MBL-fold"/>
    <property type="match status" value="1"/>
</dbReference>
<dbReference type="InterPro" id="IPR001279">
    <property type="entry name" value="Metallo-B-lactamas"/>
</dbReference>
<dbReference type="RefSeq" id="XP_040670814.1">
    <property type="nucleotide sequence ID" value="XM_040817839.1"/>
</dbReference>
<dbReference type="GeneID" id="63733350"/>
<evidence type="ECO:0000313" key="2">
    <source>
        <dbReference type="EMBL" id="OJJ05052.1"/>
    </source>
</evidence>
<keyword evidence="3" id="KW-1185">Reference proteome</keyword>
<dbReference type="Pfam" id="PF00753">
    <property type="entry name" value="Lactamase_B"/>
    <property type="match status" value="1"/>
</dbReference>
<dbReference type="STRING" id="1036611.A0A1L9PUD2"/>
<name>A0A1L9PUD2_ASPVE</name>
<dbReference type="InterPro" id="IPR036866">
    <property type="entry name" value="RibonucZ/Hydroxyglut_hydro"/>
</dbReference>
<dbReference type="GO" id="GO:0016740">
    <property type="term" value="F:transferase activity"/>
    <property type="evidence" value="ECO:0007669"/>
    <property type="project" value="TreeGrafter"/>
</dbReference>
<dbReference type="Proteomes" id="UP000184073">
    <property type="component" value="Unassembled WGS sequence"/>
</dbReference>
<evidence type="ECO:0000259" key="1">
    <source>
        <dbReference type="Pfam" id="PF00753"/>
    </source>
</evidence>
<dbReference type="AlphaFoldDB" id="A0A1L9PUD2"/>
<reference evidence="3" key="1">
    <citation type="journal article" date="2017" name="Genome Biol.">
        <title>Comparative genomics reveals high biological diversity and specific adaptations in the industrially and medically important fungal genus Aspergillus.</title>
        <authorList>
            <person name="de Vries R.P."/>
            <person name="Riley R."/>
            <person name="Wiebenga A."/>
            <person name="Aguilar-Osorio G."/>
            <person name="Amillis S."/>
            <person name="Uchima C.A."/>
            <person name="Anderluh G."/>
            <person name="Asadollahi M."/>
            <person name="Askin M."/>
            <person name="Barry K."/>
            <person name="Battaglia E."/>
            <person name="Bayram O."/>
            <person name="Benocci T."/>
            <person name="Braus-Stromeyer S.A."/>
            <person name="Caldana C."/>
            <person name="Canovas D."/>
            <person name="Cerqueira G.C."/>
            <person name="Chen F."/>
            <person name="Chen W."/>
            <person name="Choi C."/>
            <person name="Clum A."/>
            <person name="Dos Santos R.A."/>
            <person name="Damasio A.R."/>
            <person name="Diallinas G."/>
            <person name="Emri T."/>
            <person name="Fekete E."/>
            <person name="Flipphi M."/>
            <person name="Freyberg S."/>
            <person name="Gallo A."/>
            <person name="Gournas C."/>
            <person name="Habgood R."/>
            <person name="Hainaut M."/>
            <person name="Harispe M.L."/>
            <person name="Henrissat B."/>
            <person name="Hilden K.S."/>
            <person name="Hope R."/>
            <person name="Hossain A."/>
            <person name="Karabika E."/>
            <person name="Karaffa L."/>
            <person name="Karanyi Z."/>
            <person name="Krasevec N."/>
            <person name="Kuo A."/>
            <person name="Kusch H."/>
            <person name="LaButti K."/>
            <person name="Lagendijk E.L."/>
            <person name="Lapidus A."/>
            <person name="Levasseur A."/>
            <person name="Lindquist E."/>
            <person name="Lipzen A."/>
            <person name="Logrieco A.F."/>
            <person name="MacCabe A."/>
            <person name="Maekelae M.R."/>
            <person name="Malavazi I."/>
            <person name="Melin P."/>
            <person name="Meyer V."/>
            <person name="Mielnichuk N."/>
            <person name="Miskei M."/>
            <person name="Molnar A.P."/>
            <person name="Mule G."/>
            <person name="Ngan C.Y."/>
            <person name="Orejas M."/>
            <person name="Orosz E."/>
            <person name="Ouedraogo J.P."/>
            <person name="Overkamp K.M."/>
            <person name="Park H.-S."/>
            <person name="Perrone G."/>
            <person name="Piumi F."/>
            <person name="Punt P.J."/>
            <person name="Ram A.F."/>
            <person name="Ramon A."/>
            <person name="Rauscher S."/>
            <person name="Record E."/>
            <person name="Riano-Pachon D.M."/>
            <person name="Robert V."/>
            <person name="Roehrig J."/>
            <person name="Ruller R."/>
            <person name="Salamov A."/>
            <person name="Salih N.S."/>
            <person name="Samson R.A."/>
            <person name="Sandor E."/>
            <person name="Sanguinetti M."/>
            <person name="Schuetze T."/>
            <person name="Sepcic K."/>
            <person name="Shelest E."/>
            <person name="Sherlock G."/>
            <person name="Sophianopoulou V."/>
            <person name="Squina F.M."/>
            <person name="Sun H."/>
            <person name="Susca A."/>
            <person name="Todd R.B."/>
            <person name="Tsang A."/>
            <person name="Unkles S.E."/>
            <person name="van de Wiele N."/>
            <person name="van Rossen-Uffink D."/>
            <person name="Oliveira J.V."/>
            <person name="Vesth T.C."/>
            <person name="Visser J."/>
            <person name="Yu J.-H."/>
            <person name="Zhou M."/>
            <person name="Andersen M.R."/>
            <person name="Archer D.B."/>
            <person name="Baker S.E."/>
            <person name="Benoit I."/>
            <person name="Brakhage A.A."/>
            <person name="Braus G.H."/>
            <person name="Fischer R."/>
            <person name="Frisvad J.C."/>
            <person name="Goldman G.H."/>
            <person name="Houbraken J."/>
            <person name="Oakley B."/>
            <person name="Pocsi I."/>
            <person name="Scazzocchio C."/>
            <person name="Seiboth B."/>
            <person name="vanKuyk P.A."/>
            <person name="Wortman J."/>
            <person name="Dyer P.S."/>
            <person name="Grigoriev I.V."/>
        </authorList>
    </citation>
    <scope>NUCLEOTIDE SEQUENCE [LARGE SCALE GENOMIC DNA]</scope>
    <source>
        <strain evidence="3">CBS 583.65</strain>
    </source>
</reference>
<dbReference type="EMBL" id="KV878132">
    <property type="protein sequence ID" value="OJJ05052.1"/>
    <property type="molecule type" value="Genomic_DNA"/>
</dbReference>
<proteinExistence type="predicted"/>
<gene>
    <name evidence="2" type="ORF">ASPVEDRAFT_86414</name>
</gene>
<dbReference type="InterPro" id="IPR052926">
    <property type="entry name" value="Metallo-beta-lactamase_dom"/>
</dbReference>
<evidence type="ECO:0000313" key="3">
    <source>
        <dbReference type="Proteomes" id="UP000184073"/>
    </source>
</evidence>
<organism evidence="2 3">
    <name type="scientific">Aspergillus versicolor CBS 583.65</name>
    <dbReference type="NCBI Taxonomy" id="1036611"/>
    <lineage>
        <taxon>Eukaryota</taxon>
        <taxon>Fungi</taxon>
        <taxon>Dikarya</taxon>
        <taxon>Ascomycota</taxon>
        <taxon>Pezizomycotina</taxon>
        <taxon>Eurotiomycetes</taxon>
        <taxon>Eurotiomycetidae</taxon>
        <taxon>Eurotiales</taxon>
        <taxon>Aspergillaceae</taxon>
        <taxon>Aspergillus</taxon>
        <taxon>Aspergillus subgen. Nidulantes</taxon>
    </lineage>
</organism>